<feature type="binding site" evidence="9">
    <location>
        <begin position="345"/>
        <end position="348"/>
    </location>
    <ligand>
        <name>FAD</name>
        <dbReference type="ChEBI" id="CHEBI:57692"/>
    </ligand>
</feature>
<dbReference type="Pfam" id="PF02852">
    <property type="entry name" value="Pyr_redox_dim"/>
    <property type="match status" value="1"/>
</dbReference>
<feature type="binding site" evidence="9">
    <location>
        <position position="339"/>
    </location>
    <ligand>
        <name>FAD</name>
        <dbReference type="ChEBI" id="CHEBI:57692"/>
    </ligand>
</feature>
<dbReference type="FunFam" id="3.50.50.60:FF:000001">
    <property type="entry name" value="Dihydrolipoyl dehydrogenase, mitochondrial"/>
    <property type="match status" value="1"/>
</dbReference>
<evidence type="ECO:0000259" key="12">
    <source>
        <dbReference type="Pfam" id="PF02852"/>
    </source>
</evidence>
<dbReference type="GO" id="GO:0050660">
    <property type="term" value="F:flavin adenine dinucleotide binding"/>
    <property type="evidence" value="ECO:0007669"/>
    <property type="project" value="InterPro"/>
</dbReference>
<evidence type="ECO:0000256" key="10">
    <source>
        <dbReference type="PIRSR" id="PIRSR000350-4"/>
    </source>
</evidence>
<comment type="catalytic activity">
    <reaction evidence="11">
        <text>N(6)-[(R)-dihydrolipoyl]-L-lysyl-[protein] + NAD(+) = N(6)-[(R)-lipoyl]-L-lysyl-[protein] + NADH + H(+)</text>
        <dbReference type="Rhea" id="RHEA:15045"/>
        <dbReference type="Rhea" id="RHEA-COMP:10474"/>
        <dbReference type="Rhea" id="RHEA-COMP:10475"/>
        <dbReference type="ChEBI" id="CHEBI:15378"/>
        <dbReference type="ChEBI" id="CHEBI:57540"/>
        <dbReference type="ChEBI" id="CHEBI:57945"/>
        <dbReference type="ChEBI" id="CHEBI:83099"/>
        <dbReference type="ChEBI" id="CHEBI:83100"/>
        <dbReference type="EC" id="1.8.1.4"/>
    </reaction>
</comment>
<feature type="binding site" evidence="9">
    <location>
        <begin position="206"/>
        <end position="213"/>
    </location>
    <ligand>
        <name>NAD(+)</name>
        <dbReference type="ChEBI" id="CHEBI:57540"/>
    </ligand>
</feature>
<accession>A0AAV8UIU6</accession>
<dbReference type="InterPro" id="IPR050151">
    <property type="entry name" value="Class-I_Pyr_Nuc-Dis_Oxidored"/>
</dbReference>
<keyword evidence="6" id="KW-1015">Disulfide bond</keyword>
<feature type="binding site" evidence="9">
    <location>
        <position position="140"/>
    </location>
    <ligand>
        <name>FAD</name>
        <dbReference type="ChEBI" id="CHEBI:57692"/>
    </ligand>
</feature>
<dbReference type="GO" id="GO:0045252">
    <property type="term" value="C:oxoglutarate dehydrogenase complex"/>
    <property type="evidence" value="ECO:0007669"/>
    <property type="project" value="TreeGrafter"/>
</dbReference>
<organism evidence="14 15">
    <name type="scientific">Rhodosorus marinus</name>
    <dbReference type="NCBI Taxonomy" id="101924"/>
    <lineage>
        <taxon>Eukaryota</taxon>
        <taxon>Rhodophyta</taxon>
        <taxon>Stylonematophyceae</taxon>
        <taxon>Stylonematales</taxon>
        <taxon>Stylonemataceae</taxon>
        <taxon>Rhodosorus</taxon>
    </lineage>
</organism>
<dbReference type="GO" id="GO:0005739">
    <property type="term" value="C:mitochondrion"/>
    <property type="evidence" value="ECO:0007669"/>
    <property type="project" value="TreeGrafter"/>
</dbReference>
<feature type="domain" description="FAD/NAD(P)-binding" evidence="13">
    <location>
        <begin position="30"/>
        <end position="354"/>
    </location>
</feature>
<feature type="active site" description="Proton acceptor" evidence="8">
    <location>
        <position position="473"/>
    </location>
</feature>
<comment type="caution">
    <text evidence="14">The sequence shown here is derived from an EMBL/GenBank/DDBJ whole genome shotgun (WGS) entry which is preliminary data.</text>
</comment>
<keyword evidence="7 11" id="KW-0676">Redox-active center</keyword>
<evidence type="ECO:0000256" key="8">
    <source>
        <dbReference type="PIRSR" id="PIRSR000350-2"/>
    </source>
</evidence>
<dbReference type="InterPro" id="IPR004099">
    <property type="entry name" value="Pyr_nucl-diS_OxRdtase_dimer"/>
</dbReference>
<dbReference type="PRINTS" id="PR00411">
    <property type="entry name" value="PNDRDTASEI"/>
</dbReference>
<evidence type="ECO:0000256" key="1">
    <source>
        <dbReference type="ARBA" id="ARBA00007532"/>
    </source>
</evidence>
<dbReference type="Proteomes" id="UP001157974">
    <property type="component" value="Unassembled WGS sequence"/>
</dbReference>
<feature type="binding site" evidence="9">
    <location>
        <position position="76"/>
    </location>
    <ligand>
        <name>FAD</name>
        <dbReference type="ChEBI" id="CHEBI:57692"/>
    </ligand>
</feature>
<feature type="binding site" evidence="9">
    <location>
        <position position="229"/>
    </location>
    <ligand>
        <name>NAD(+)</name>
        <dbReference type="ChEBI" id="CHEBI:57540"/>
    </ligand>
</feature>
<feature type="binding site" evidence="9">
    <location>
        <position position="298"/>
    </location>
    <ligand>
        <name>NAD(+)</name>
        <dbReference type="ChEBI" id="CHEBI:57540"/>
    </ligand>
</feature>
<dbReference type="NCBIfam" id="TIGR01350">
    <property type="entry name" value="lipoamide_DH"/>
    <property type="match status" value="1"/>
</dbReference>
<dbReference type="InterPro" id="IPR006258">
    <property type="entry name" value="Lipoamide_DH"/>
</dbReference>
<dbReference type="Pfam" id="PF07992">
    <property type="entry name" value="Pyr_redox_2"/>
    <property type="match status" value="1"/>
</dbReference>
<gene>
    <name evidence="14" type="ORF">NDN08_007032</name>
</gene>
<dbReference type="PANTHER" id="PTHR22912:SF223">
    <property type="entry name" value="DIHYDROLIPOYL DEHYDROGENASE 1, MITOCHONDRIAL"/>
    <property type="match status" value="1"/>
</dbReference>
<evidence type="ECO:0000256" key="2">
    <source>
        <dbReference type="ARBA" id="ARBA00022630"/>
    </source>
</evidence>
<evidence type="ECO:0000256" key="7">
    <source>
        <dbReference type="ARBA" id="ARBA00023284"/>
    </source>
</evidence>
<proteinExistence type="inferred from homology"/>
<feature type="domain" description="Pyridine nucleotide-disulphide oxidoreductase dimerisation" evidence="12">
    <location>
        <begin position="373"/>
        <end position="484"/>
    </location>
</feature>
<sequence length="495" mass="52184">MMSLRGGLGHLRTGRWGFSVRGMCTAAGQDLVVIGGGPGGYVAAIRAAQLGLKTMCVEKRGTLGGTCLNVGCIPSKALLHSSHLFEEANHTFKTHGINLTGVSIDLDQMMRKKAQSVTGLTRGVEGLFKMNGVSYAKGMGKILGPNKVEVTGPDGAKQVIDTKNVLIATGSEVTPLPTVPIDEQTIVSSTGALALSKVPKKMIVIGGGYIGLEMGSVWSRLGTEVTVVEFLDRIVPAMDKEVGQQFHRILKKQKLNFKLSTKVVGATKTPTGVRLMVEPAAGGAQETMDADVVLVAIGRRPYTAGLGLENVGLSVDKRGCVDIDNGFKTSAPGVYAIGDVVRGPMLAHKAEDEGIVAAEIIAGKSGHINYDAIPGVVYTHPEVAMVGKTEEQLVGTEYNKGTFPFMANSRARTNDALGDYAQGMVKILSDKKTDKLLGMHIIGPGAGEMIAEGVLAMETGATTRDIAKTCHAHPTLSEAFREAAMAAHDKPIHFK</sequence>
<reference evidence="14 15" key="1">
    <citation type="journal article" date="2023" name="Nat. Commun.">
        <title>Origin of minicircular mitochondrial genomes in red algae.</title>
        <authorList>
            <person name="Lee Y."/>
            <person name="Cho C.H."/>
            <person name="Lee Y.M."/>
            <person name="Park S.I."/>
            <person name="Yang J.H."/>
            <person name="West J.A."/>
            <person name="Bhattacharya D."/>
            <person name="Yoon H.S."/>
        </authorList>
    </citation>
    <scope>NUCLEOTIDE SEQUENCE [LARGE SCALE GENOMIC DNA]</scope>
    <source>
        <strain evidence="14 15">CCMP1338</strain>
        <tissue evidence="14">Whole cell</tissue>
    </source>
</reference>
<feature type="binding site" evidence="9">
    <location>
        <begin position="169"/>
        <end position="171"/>
    </location>
    <ligand>
        <name>FAD</name>
        <dbReference type="ChEBI" id="CHEBI:57692"/>
    </ligand>
</feature>
<dbReference type="PROSITE" id="PS00076">
    <property type="entry name" value="PYRIDINE_REDOX_1"/>
    <property type="match status" value="1"/>
</dbReference>
<dbReference type="PIRSF" id="PIRSF000350">
    <property type="entry name" value="Mercury_reductase_MerA"/>
    <property type="match status" value="1"/>
</dbReference>
<keyword evidence="15" id="KW-1185">Reference proteome</keyword>
<dbReference type="InterPro" id="IPR001100">
    <property type="entry name" value="Pyr_nuc-diS_OxRdtase"/>
</dbReference>
<evidence type="ECO:0000259" key="13">
    <source>
        <dbReference type="Pfam" id="PF07992"/>
    </source>
</evidence>
<evidence type="ECO:0000313" key="14">
    <source>
        <dbReference type="EMBL" id="KAJ8901182.1"/>
    </source>
</evidence>
<evidence type="ECO:0000256" key="3">
    <source>
        <dbReference type="ARBA" id="ARBA00022827"/>
    </source>
</evidence>
<name>A0AAV8UIU6_9RHOD</name>
<keyword evidence="2 11" id="KW-0285">Flavoprotein</keyword>
<feature type="disulfide bond" description="Redox-active" evidence="10">
    <location>
        <begin position="67"/>
        <end position="72"/>
    </location>
</feature>
<dbReference type="Gene3D" id="3.30.390.30">
    <property type="match status" value="1"/>
</dbReference>
<evidence type="ECO:0000256" key="4">
    <source>
        <dbReference type="ARBA" id="ARBA00023002"/>
    </source>
</evidence>
<comment type="cofactor">
    <cofactor evidence="9 11">
        <name>FAD</name>
        <dbReference type="ChEBI" id="CHEBI:57692"/>
    </cofactor>
    <text evidence="9 11">Binds 1 FAD per subunit.</text>
</comment>
<dbReference type="EMBL" id="JAMWBK010000011">
    <property type="protein sequence ID" value="KAJ8901182.1"/>
    <property type="molecule type" value="Genomic_DNA"/>
</dbReference>
<dbReference type="SUPFAM" id="SSF55424">
    <property type="entry name" value="FAD/NAD-linked reductases, dimerisation (C-terminal) domain"/>
    <property type="match status" value="1"/>
</dbReference>
<keyword evidence="4 11" id="KW-0560">Oxidoreductase</keyword>
<dbReference type="AlphaFoldDB" id="A0AAV8UIU6"/>
<dbReference type="InterPro" id="IPR012999">
    <property type="entry name" value="Pyr_OxRdtase_I_AS"/>
</dbReference>
<comment type="similarity">
    <text evidence="1 11">Belongs to the class-I pyridine nucleotide-disulfide oxidoreductase family.</text>
</comment>
<evidence type="ECO:0000256" key="5">
    <source>
        <dbReference type="ARBA" id="ARBA00023027"/>
    </source>
</evidence>
<dbReference type="EC" id="1.8.1.4" evidence="11"/>
<evidence type="ECO:0000256" key="6">
    <source>
        <dbReference type="ARBA" id="ARBA00023157"/>
    </source>
</evidence>
<dbReference type="FunFam" id="3.30.390.30:FF:000001">
    <property type="entry name" value="Dihydrolipoyl dehydrogenase"/>
    <property type="match status" value="1"/>
</dbReference>
<dbReference type="GO" id="GO:0004148">
    <property type="term" value="F:dihydrolipoyl dehydrogenase (NADH) activity"/>
    <property type="evidence" value="ECO:0007669"/>
    <property type="project" value="UniProtKB-EC"/>
</dbReference>
<dbReference type="InterPro" id="IPR023753">
    <property type="entry name" value="FAD/NAD-binding_dom"/>
</dbReference>
<evidence type="ECO:0000313" key="15">
    <source>
        <dbReference type="Proteomes" id="UP001157974"/>
    </source>
</evidence>
<keyword evidence="9" id="KW-0547">Nucleotide-binding</keyword>
<protein>
    <recommendedName>
        <fullName evidence="11">Dihydrolipoyl dehydrogenase</fullName>
        <ecNumber evidence="11">1.8.1.4</ecNumber>
    </recommendedName>
</protein>
<comment type="miscellaneous">
    <text evidence="11">The active site is a redox-active disulfide bond.</text>
</comment>
<dbReference type="PANTHER" id="PTHR22912">
    <property type="entry name" value="DISULFIDE OXIDOREDUCTASE"/>
    <property type="match status" value="1"/>
</dbReference>
<dbReference type="PRINTS" id="PR00368">
    <property type="entry name" value="FADPNR"/>
</dbReference>
<dbReference type="SUPFAM" id="SSF51905">
    <property type="entry name" value="FAD/NAD(P)-binding domain"/>
    <property type="match status" value="1"/>
</dbReference>
<dbReference type="InterPro" id="IPR016156">
    <property type="entry name" value="FAD/NAD-linked_Rdtase_dimer_sf"/>
</dbReference>
<dbReference type="InterPro" id="IPR036188">
    <property type="entry name" value="FAD/NAD-bd_sf"/>
</dbReference>
<keyword evidence="5 9" id="KW-0520">NAD</keyword>
<keyword evidence="3 9" id="KW-0274">FAD</keyword>
<evidence type="ECO:0000256" key="11">
    <source>
        <dbReference type="RuleBase" id="RU003692"/>
    </source>
</evidence>
<evidence type="ECO:0000256" key="9">
    <source>
        <dbReference type="PIRSR" id="PIRSR000350-3"/>
    </source>
</evidence>
<dbReference type="Gene3D" id="3.50.50.60">
    <property type="entry name" value="FAD/NAD(P)-binding domain"/>
    <property type="match status" value="2"/>
</dbReference>
<dbReference type="GO" id="GO:0006103">
    <property type="term" value="P:2-oxoglutarate metabolic process"/>
    <property type="evidence" value="ECO:0007669"/>
    <property type="project" value="TreeGrafter"/>
</dbReference>